<dbReference type="InterPro" id="IPR003347">
    <property type="entry name" value="JmjC_dom"/>
</dbReference>
<keyword evidence="16" id="KW-0539">Nucleus</keyword>
<comment type="caution">
    <text evidence="23">The sequence shown here is derived from an EMBL/GenBank/DDBJ whole genome shotgun (WGS) entry which is preliminary data.</text>
</comment>
<organism evidence="23 24">
    <name type="scientific">Mucor plumbeus</name>
    <dbReference type="NCBI Taxonomy" id="97098"/>
    <lineage>
        <taxon>Eukaryota</taxon>
        <taxon>Fungi</taxon>
        <taxon>Fungi incertae sedis</taxon>
        <taxon>Mucoromycota</taxon>
        <taxon>Mucoromycotina</taxon>
        <taxon>Mucoromycetes</taxon>
        <taxon>Mucorales</taxon>
        <taxon>Mucorineae</taxon>
        <taxon>Mucoraceae</taxon>
        <taxon>Mucor</taxon>
    </lineage>
</organism>
<evidence type="ECO:0000256" key="9">
    <source>
        <dbReference type="ARBA" id="ARBA00022833"/>
    </source>
</evidence>
<keyword evidence="7" id="KW-0479">Metal-binding</keyword>
<evidence type="ECO:0000256" key="8">
    <source>
        <dbReference type="ARBA" id="ARBA00022771"/>
    </source>
</evidence>
<evidence type="ECO:0000313" key="23">
    <source>
        <dbReference type="EMBL" id="KAG2197357.1"/>
    </source>
</evidence>
<keyword evidence="9" id="KW-0862">Zinc</keyword>
<dbReference type="GO" id="GO:0008270">
    <property type="term" value="F:zinc ion binding"/>
    <property type="evidence" value="ECO:0007669"/>
    <property type="project" value="UniProtKB-KW"/>
</dbReference>
<evidence type="ECO:0000256" key="2">
    <source>
        <dbReference type="ARBA" id="ARBA00003909"/>
    </source>
</evidence>
<keyword evidence="15" id="KW-0804">Transcription</keyword>
<evidence type="ECO:0000259" key="22">
    <source>
        <dbReference type="PROSITE" id="PS51184"/>
    </source>
</evidence>
<evidence type="ECO:0000256" key="16">
    <source>
        <dbReference type="ARBA" id="ARBA00023242"/>
    </source>
</evidence>
<dbReference type="InterPro" id="IPR001965">
    <property type="entry name" value="Znf_PHD"/>
</dbReference>
<dbReference type="InterPro" id="IPR019787">
    <property type="entry name" value="Znf_PHD-finger"/>
</dbReference>
<evidence type="ECO:0000256" key="20">
    <source>
        <dbReference type="SAM" id="MobiDB-lite"/>
    </source>
</evidence>
<evidence type="ECO:0000256" key="4">
    <source>
        <dbReference type="ARBA" id="ARBA00008037"/>
    </source>
</evidence>
<evidence type="ECO:0000256" key="10">
    <source>
        <dbReference type="ARBA" id="ARBA00022853"/>
    </source>
</evidence>
<dbReference type="EMBL" id="JAEPRC010000432">
    <property type="protein sequence ID" value="KAG2197357.1"/>
    <property type="molecule type" value="Genomic_DNA"/>
</dbReference>
<feature type="domain" description="PHD-type" evidence="21">
    <location>
        <begin position="1"/>
        <end position="52"/>
    </location>
</feature>
<reference evidence="23" key="1">
    <citation type="submission" date="2020-12" db="EMBL/GenBank/DDBJ databases">
        <title>Metabolic potential, ecology and presence of endohyphal bacteria is reflected in genomic diversity of Mucoromycotina.</title>
        <authorList>
            <person name="Muszewska A."/>
            <person name="Okrasinska A."/>
            <person name="Steczkiewicz K."/>
            <person name="Drgas O."/>
            <person name="Orlowska M."/>
            <person name="Perlinska-Lenart U."/>
            <person name="Aleksandrzak-Piekarczyk T."/>
            <person name="Szatraj K."/>
            <person name="Zielenkiewicz U."/>
            <person name="Pilsyk S."/>
            <person name="Malc E."/>
            <person name="Mieczkowski P."/>
            <person name="Kruszewska J.S."/>
            <person name="Biernat P."/>
            <person name="Pawlowska J."/>
        </authorList>
    </citation>
    <scope>NUCLEOTIDE SEQUENCE</scope>
    <source>
        <strain evidence="23">CBS 226.32</strain>
    </source>
</reference>
<evidence type="ECO:0000256" key="13">
    <source>
        <dbReference type="ARBA" id="ARBA00023004"/>
    </source>
</evidence>
<evidence type="ECO:0000256" key="12">
    <source>
        <dbReference type="ARBA" id="ARBA00023002"/>
    </source>
</evidence>
<feature type="compositionally biased region" description="Acidic residues" evidence="20">
    <location>
        <begin position="496"/>
        <end position="537"/>
    </location>
</feature>
<keyword evidence="8 19" id="KW-0863">Zinc-finger</keyword>
<dbReference type="SUPFAM" id="SSF57903">
    <property type="entry name" value="FYVE/PHD zinc finger"/>
    <property type="match status" value="1"/>
</dbReference>
<evidence type="ECO:0000256" key="19">
    <source>
        <dbReference type="PROSITE-ProRule" id="PRU00146"/>
    </source>
</evidence>
<feature type="compositionally biased region" description="Basic residues" evidence="20">
    <location>
        <begin position="554"/>
        <end position="566"/>
    </location>
</feature>
<protein>
    <recommendedName>
        <fullName evidence="6">JmjC domain-containing histone demethylation protein 1</fullName>
        <ecNumber evidence="5">1.14.11.27</ecNumber>
    </recommendedName>
    <alternativeName>
        <fullName evidence="17">[Histone-H3]-lysine-36 demethylase 1</fullName>
    </alternativeName>
</protein>
<dbReference type="Gene3D" id="2.60.120.650">
    <property type="entry name" value="Cupin"/>
    <property type="match status" value="1"/>
</dbReference>
<dbReference type="EC" id="1.14.11.27" evidence="5"/>
<gene>
    <name evidence="23" type="ORF">INT46_001607</name>
</gene>
<keyword evidence="24" id="KW-1185">Reference proteome</keyword>
<comment type="function">
    <text evidence="2">Histone demethylase that specifically demethylates 'Lys-36' of histone H3, thereby playing a central role in histone code.</text>
</comment>
<dbReference type="PROSITE" id="PS01359">
    <property type="entry name" value="ZF_PHD_1"/>
    <property type="match status" value="1"/>
</dbReference>
<evidence type="ECO:0000256" key="3">
    <source>
        <dbReference type="ARBA" id="ARBA00004123"/>
    </source>
</evidence>
<evidence type="ECO:0000256" key="11">
    <source>
        <dbReference type="ARBA" id="ARBA00022964"/>
    </source>
</evidence>
<comment type="similarity">
    <text evidence="4">Belongs to the JHDM1 histone demethylase family.</text>
</comment>
<evidence type="ECO:0000256" key="17">
    <source>
        <dbReference type="ARBA" id="ARBA00031083"/>
    </source>
</evidence>
<evidence type="ECO:0000313" key="24">
    <source>
        <dbReference type="Proteomes" id="UP000650833"/>
    </source>
</evidence>
<dbReference type="SMART" id="SM00249">
    <property type="entry name" value="PHD"/>
    <property type="match status" value="1"/>
</dbReference>
<keyword evidence="13" id="KW-0408">Iron</keyword>
<dbReference type="PANTHER" id="PTHR23123">
    <property type="entry name" value="PHD/F-BOX CONTAINING PROTEIN"/>
    <property type="match status" value="1"/>
</dbReference>
<feature type="compositionally biased region" description="Basic and acidic residues" evidence="20">
    <location>
        <begin position="623"/>
        <end position="632"/>
    </location>
</feature>
<dbReference type="GO" id="GO:0140680">
    <property type="term" value="F:histone H3K36me/H3K36me2 demethylase activity"/>
    <property type="evidence" value="ECO:0007669"/>
    <property type="project" value="UniProtKB-EC"/>
</dbReference>
<evidence type="ECO:0000256" key="15">
    <source>
        <dbReference type="ARBA" id="ARBA00023163"/>
    </source>
</evidence>
<evidence type="ECO:0000256" key="5">
    <source>
        <dbReference type="ARBA" id="ARBA00013246"/>
    </source>
</evidence>
<sequence length="632" mass="72746">MSTCPYCVEGVQELNEKWIACDACQEWYHWHCLKLTNVDQIENYHCPKCEPKHGPTTYKPQQQRKSSRSQARLNYADLNEGNAAGDERIWGKLLAVKSFKKDKFKRYQAKEVNMELLRNTGLKEPFIVEKNEPELQMLMPKSNITVYDIARLVGGDDHPVEVIDVASQSESPGWTMGRWAEYFHSENRDRIRNVISLEISGTDLADQITRPKIVREMDWIDLMWPAKKHPEEFPKVQLYCLMGTKDSYTDFHIDFGGSSVFYHILSGAKTFYFIEPTAKNLKKYSKWSSSPEQSTTFLGDEVKECFQVKLTAGNTMIIPAGWIHAVYTPEDAIVIGGNFLQSFNIGTQLTVYAIEQVTDVPLKFRFPYYKRLNWYALAKFDTWLQQEEIASKLSYFELESIALLASFLRKDINQNKSGVAIAKEDSFTNTDKKQLDIPDSIENPIGLSDRVLDLVKKTINSKSKLEKEKEPLPKKIVIRMKPPTPKPIKGEKQPKEEEEEDVYFHDEEEEEYEEDFKLDADDDEFDVEDDDYDEEDTIPVIEDSNISNTISSSKIRKPANRKPKKKIQIEPKQQDNNDSSSSDDDSMGTSRSKSMGGISGLFSNRKRSLSNNSSSSQKSTKQRLLDRMSKRY</sequence>
<evidence type="ECO:0000256" key="14">
    <source>
        <dbReference type="ARBA" id="ARBA00023015"/>
    </source>
</evidence>
<keyword evidence="11" id="KW-0223">Dioxygenase</keyword>
<evidence type="ECO:0000256" key="18">
    <source>
        <dbReference type="ARBA" id="ARBA00047915"/>
    </source>
</evidence>
<keyword evidence="12" id="KW-0560">Oxidoreductase</keyword>
<dbReference type="GO" id="GO:0005634">
    <property type="term" value="C:nucleus"/>
    <property type="evidence" value="ECO:0007669"/>
    <property type="project" value="UniProtKB-SubCell"/>
</dbReference>
<dbReference type="PROSITE" id="PS50016">
    <property type="entry name" value="ZF_PHD_2"/>
    <property type="match status" value="1"/>
</dbReference>
<dbReference type="PROSITE" id="PS51184">
    <property type="entry name" value="JMJC"/>
    <property type="match status" value="1"/>
</dbReference>
<feature type="compositionally biased region" description="Low complexity" evidence="20">
    <location>
        <begin position="609"/>
        <end position="619"/>
    </location>
</feature>
<dbReference type="InterPro" id="IPR019786">
    <property type="entry name" value="Zinc_finger_PHD-type_CS"/>
</dbReference>
<dbReference type="InterPro" id="IPR011011">
    <property type="entry name" value="Znf_FYVE_PHD"/>
</dbReference>
<evidence type="ECO:0000256" key="6">
    <source>
        <dbReference type="ARBA" id="ARBA00015153"/>
    </source>
</evidence>
<dbReference type="SMART" id="SM00558">
    <property type="entry name" value="JmjC"/>
    <property type="match status" value="1"/>
</dbReference>
<accession>A0A8H7QRC1</accession>
<dbReference type="SUPFAM" id="SSF51197">
    <property type="entry name" value="Clavaminate synthase-like"/>
    <property type="match status" value="1"/>
</dbReference>
<evidence type="ECO:0000256" key="1">
    <source>
        <dbReference type="ARBA" id="ARBA00001954"/>
    </source>
</evidence>
<comment type="catalytic activity">
    <reaction evidence="18">
        <text>N(6),N(6)-dimethyl-L-lysyl(36)-[histone H3] + 2 2-oxoglutarate + 2 O2 = L-lysyl(36)-[histone H3] + 2 formaldehyde + 2 succinate + 2 CO2</text>
        <dbReference type="Rhea" id="RHEA:42032"/>
        <dbReference type="Rhea" id="RHEA-COMP:9785"/>
        <dbReference type="Rhea" id="RHEA-COMP:9787"/>
        <dbReference type="ChEBI" id="CHEBI:15379"/>
        <dbReference type="ChEBI" id="CHEBI:16526"/>
        <dbReference type="ChEBI" id="CHEBI:16810"/>
        <dbReference type="ChEBI" id="CHEBI:16842"/>
        <dbReference type="ChEBI" id="CHEBI:29969"/>
        <dbReference type="ChEBI" id="CHEBI:30031"/>
        <dbReference type="ChEBI" id="CHEBI:61976"/>
        <dbReference type="EC" id="1.14.11.27"/>
    </reaction>
</comment>
<dbReference type="CDD" id="cd15517">
    <property type="entry name" value="PHD_TCF19_like"/>
    <property type="match status" value="1"/>
</dbReference>
<keyword evidence="14" id="KW-0805">Transcription regulation</keyword>
<dbReference type="Pfam" id="PF02373">
    <property type="entry name" value="JmjC"/>
    <property type="match status" value="1"/>
</dbReference>
<dbReference type="InterPro" id="IPR041070">
    <property type="entry name" value="JHD"/>
</dbReference>
<dbReference type="InterPro" id="IPR050690">
    <property type="entry name" value="JHDM1_Histone_Demethylase"/>
</dbReference>
<comment type="subcellular location">
    <subcellularLocation>
        <location evidence="3">Nucleus</location>
    </subcellularLocation>
</comment>
<keyword evidence="10" id="KW-0156">Chromatin regulator</keyword>
<feature type="domain" description="JmjC" evidence="22">
    <location>
        <begin position="218"/>
        <end position="356"/>
    </location>
</feature>
<proteinExistence type="inferred from homology"/>
<comment type="cofactor">
    <cofactor evidence="1">
        <name>Fe(2+)</name>
        <dbReference type="ChEBI" id="CHEBI:29033"/>
    </cofactor>
</comment>
<feature type="region of interest" description="Disordered" evidence="20">
    <location>
        <begin position="465"/>
        <end position="632"/>
    </location>
</feature>
<dbReference type="OrthoDB" id="5876800at2759"/>
<evidence type="ECO:0000259" key="21">
    <source>
        <dbReference type="PROSITE" id="PS50016"/>
    </source>
</evidence>
<evidence type="ECO:0000256" key="7">
    <source>
        <dbReference type="ARBA" id="ARBA00022723"/>
    </source>
</evidence>
<dbReference type="Pfam" id="PF17811">
    <property type="entry name" value="JHD"/>
    <property type="match status" value="1"/>
</dbReference>
<dbReference type="AlphaFoldDB" id="A0A8H7QRC1"/>
<name>A0A8H7QRC1_9FUNG</name>
<dbReference type="Proteomes" id="UP000650833">
    <property type="component" value="Unassembled WGS sequence"/>
</dbReference>
<feature type="compositionally biased region" description="Low complexity" evidence="20">
    <location>
        <begin position="544"/>
        <end position="553"/>
    </location>
</feature>